<evidence type="ECO:0000256" key="7">
    <source>
        <dbReference type="PIRNR" id="PIRNR002744"/>
    </source>
</evidence>
<feature type="transmembrane region" description="Helical" evidence="9">
    <location>
        <begin position="281"/>
        <end position="305"/>
    </location>
</feature>
<dbReference type="PANTHER" id="PTHR31806:SF5">
    <property type="entry name" value="PURINE-CYTOSINE PERMEASE FCY21"/>
    <property type="match status" value="1"/>
</dbReference>
<dbReference type="InterPro" id="IPR026030">
    <property type="entry name" value="Pur-cyt_permease_Fcy2/21/22"/>
</dbReference>
<feature type="transmembrane region" description="Helical" evidence="9">
    <location>
        <begin position="143"/>
        <end position="167"/>
    </location>
</feature>
<dbReference type="GO" id="GO:0022857">
    <property type="term" value="F:transmembrane transporter activity"/>
    <property type="evidence" value="ECO:0007669"/>
    <property type="project" value="InterPro"/>
</dbReference>
<feature type="transmembrane region" description="Helical" evidence="9">
    <location>
        <begin position="376"/>
        <end position="398"/>
    </location>
</feature>
<keyword evidence="5 9" id="KW-1133">Transmembrane helix</keyword>
<dbReference type="Pfam" id="PF02133">
    <property type="entry name" value="Transp_cyt_pur"/>
    <property type="match status" value="1"/>
</dbReference>
<dbReference type="Gene3D" id="1.10.4160.10">
    <property type="entry name" value="Hydantoin permease"/>
    <property type="match status" value="1"/>
</dbReference>
<comment type="similarity">
    <text evidence="2 7">Belongs to the purine-cytosine permease (2.A.39) family.</text>
</comment>
<name>A0AAD3TS31_9TREE</name>
<dbReference type="PIRSF" id="PIRSF002744">
    <property type="entry name" value="Pur-cyt_permease"/>
    <property type="match status" value="1"/>
</dbReference>
<feature type="transmembrane region" description="Helical" evidence="9">
    <location>
        <begin position="487"/>
        <end position="505"/>
    </location>
</feature>
<evidence type="ECO:0000256" key="4">
    <source>
        <dbReference type="ARBA" id="ARBA00022692"/>
    </source>
</evidence>
<dbReference type="EMBL" id="BTCM01000002">
    <property type="protein sequence ID" value="GMK55769.1"/>
    <property type="molecule type" value="Genomic_DNA"/>
</dbReference>
<reference evidence="10" key="2">
    <citation type="submission" date="2023-06" db="EMBL/GenBank/DDBJ databases">
        <authorList>
            <person name="Kobayashi Y."/>
            <person name="Kayamori A."/>
            <person name="Aoki K."/>
            <person name="Shiwa Y."/>
            <person name="Fujita N."/>
            <person name="Sugita T."/>
            <person name="Iwasaki W."/>
            <person name="Tanaka N."/>
            <person name="Takashima M."/>
        </authorList>
    </citation>
    <scope>NUCLEOTIDE SEQUENCE</scope>
    <source>
        <strain evidence="10">HIS016</strain>
    </source>
</reference>
<evidence type="ECO:0000256" key="8">
    <source>
        <dbReference type="SAM" id="MobiDB-lite"/>
    </source>
</evidence>
<organism evidence="10 11">
    <name type="scientific">Cutaneotrichosporon spelunceum</name>
    <dbReference type="NCBI Taxonomy" id="1672016"/>
    <lineage>
        <taxon>Eukaryota</taxon>
        <taxon>Fungi</taxon>
        <taxon>Dikarya</taxon>
        <taxon>Basidiomycota</taxon>
        <taxon>Agaricomycotina</taxon>
        <taxon>Tremellomycetes</taxon>
        <taxon>Trichosporonales</taxon>
        <taxon>Trichosporonaceae</taxon>
        <taxon>Cutaneotrichosporon</taxon>
    </lineage>
</organism>
<feature type="region of interest" description="Disordered" evidence="8">
    <location>
        <begin position="1"/>
        <end position="29"/>
    </location>
</feature>
<dbReference type="Proteomes" id="UP001222932">
    <property type="component" value="Unassembled WGS sequence"/>
</dbReference>
<evidence type="ECO:0000313" key="10">
    <source>
        <dbReference type="EMBL" id="GMK55769.1"/>
    </source>
</evidence>
<feature type="transmembrane region" description="Helical" evidence="9">
    <location>
        <begin position="326"/>
        <end position="349"/>
    </location>
</feature>
<evidence type="ECO:0008006" key="12">
    <source>
        <dbReference type="Google" id="ProtNLM"/>
    </source>
</evidence>
<feature type="transmembrane region" description="Helical" evidence="9">
    <location>
        <begin position="404"/>
        <end position="425"/>
    </location>
</feature>
<protein>
    <recommendedName>
        <fullName evidence="12">Cytosine-purine permease</fullName>
    </recommendedName>
</protein>
<feature type="compositionally biased region" description="Low complexity" evidence="8">
    <location>
        <begin position="14"/>
        <end position="26"/>
    </location>
</feature>
<keyword evidence="3 7" id="KW-0813">Transport</keyword>
<feature type="transmembrane region" description="Helical" evidence="9">
    <location>
        <begin position="179"/>
        <end position="199"/>
    </location>
</feature>
<evidence type="ECO:0000256" key="3">
    <source>
        <dbReference type="ARBA" id="ARBA00022448"/>
    </source>
</evidence>
<dbReference type="InterPro" id="IPR001248">
    <property type="entry name" value="Pur-cyt_permease"/>
</dbReference>
<comment type="subcellular location">
    <subcellularLocation>
        <location evidence="1">Membrane</location>
        <topology evidence="1">Multi-pass membrane protein</topology>
    </subcellularLocation>
</comment>
<evidence type="ECO:0000313" key="11">
    <source>
        <dbReference type="Proteomes" id="UP001222932"/>
    </source>
</evidence>
<evidence type="ECO:0000256" key="6">
    <source>
        <dbReference type="ARBA" id="ARBA00023136"/>
    </source>
</evidence>
<dbReference type="PANTHER" id="PTHR31806">
    <property type="entry name" value="PURINE-CYTOSINE PERMEASE FCY2-RELATED"/>
    <property type="match status" value="1"/>
</dbReference>
<feature type="transmembrane region" description="Helical" evidence="9">
    <location>
        <begin position="446"/>
        <end position="467"/>
    </location>
</feature>
<evidence type="ECO:0000256" key="5">
    <source>
        <dbReference type="ARBA" id="ARBA00022989"/>
    </source>
</evidence>
<proteinExistence type="inferred from homology"/>
<comment type="caution">
    <text evidence="10">The sequence shown here is derived from an EMBL/GenBank/DDBJ whole genome shotgun (WGS) entry which is preliminary data.</text>
</comment>
<dbReference type="AlphaFoldDB" id="A0AAD3TS31"/>
<keyword evidence="6 7" id="KW-0472">Membrane</keyword>
<evidence type="ECO:0000256" key="9">
    <source>
        <dbReference type="SAM" id="Phobius"/>
    </source>
</evidence>
<feature type="transmembrane region" description="Helical" evidence="9">
    <location>
        <begin position="206"/>
        <end position="225"/>
    </location>
</feature>
<accession>A0AAD3TS31</accession>
<evidence type="ECO:0000256" key="1">
    <source>
        <dbReference type="ARBA" id="ARBA00004141"/>
    </source>
</evidence>
<dbReference type="GO" id="GO:0005886">
    <property type="term" value="C:plasma membrane"/>
    <property type="evidence" value="ECO:0007669"/>
    <property type="project" value="TreeGrafter"/>
</dbReference>
<feature type="compositionally biased region" description="Basic and acidic residues" evidence="8">
    <location>
        <begin position="1"/>
        <end position="13"/>
    </location>
</feature>
<evidence type="ECO:0000256" key="2">
    <source>
        <dbReference type="ARBA" id="ARBA00008974"/>
    </source>
</evidence>
<keyword evidence="4 9" id="KW-0812">Transmembrane</keyword>
<keyword evidence="11" id="KW-1185">Reference proteome</keyword>
<reference evidence="10" key="1">
    <citation type="journal article" date="2023" name="BMC Genomics">
        <title>Chromosome-level genome assemblies of Cutaneotrichosporon spp. (Trichosporonales, Basidiomycota) reveal imbalanced evolution between nucleotide sequences and chromosome synteny.</title>
        <authorList>
            <person name="Kobayashi Y."/>
            <person name="Kayamori A."/>
            <person name="Aoki K."/>
            <person name="Shiwa Y."/>
            <person name="Matsutani M."/>
            <person name="Fujita N."/>
            <person name="Sugita T."/>
            <person name="Iwasaki W."/>
            <person name="Tanaka N."/>
            <person name="Takashima M."/>
        </authorList>
    </citation>
    <scope>NUCLEOTIDE SEQUENCE</scope>
    <source>
        <strain evidence="10">HIS016</strain>
    </source>
</reference>
<gene>
    <name evidence="10" type="ORF">CspeluHIS016_0208250</name>
</gene>
<feature type="transmembrane region" description="Helical" evidence="9">
    <location>
        <begin position="101"/>
        <end position="122"/>
    </location>
</feature>
<sequence>MARSTPEDAEKALSLKSSPSRQSSFSGKQQVGLRGRLNRLMDFLVQHGVEERGIQPRPEHEREPLTWRSYMAQTAFWAAMNSNILTFSEGMVGVLKFNLDFQATVLVIVIFTLVMCLPAAWLATNGPRTGMRQMVQARYAMGYIPTMVIGGANCLTFIGYLSLQSILGGQCLSIASEAGMTWTVGIVVITVICVCLSFIGLRALHVLSLTTLPIVFLVYLVLVGVNGDKLHLALNEAAQSASKITAWGILGYGATQIGFTASYAGMASDFSTSLPVHTPRFTLFCCVYLGLATPIILLQILGAACALAARSIPAWDTAAALGGPNLVFTMAGAGGVAKFVMVLFCFSVTANVAPTIYSCGLSGQVVLPFLVRVPRYFLAIIVTAIYLPIAIVGSTHFFTIMLNFLGVLGYWTSLYLPPALVEPILYRNPVNTCTYPVEIWNKVSKLPWGLAFVVSAACAIPVCVAGMSQTWWTGWIARKVEGGGDIGFELGFTVVLILFIPLRYLERKWTGR</sequence>